<evidence type="ECO:0000313" key="3">
    <source>
        <dbReference type="Proteomes" id="UP001157418"/>
    </source>
</evidence>
<reference evidence="2 3" key="1">
    <citation type="submission" date="2022-01" db="EMBL/GenBank/DDBJ databases">
        <authorList>
            <person name="Xiong W."/>
            <person name="Schranz E."/>
        </authorList>
    </citation>
    <scope>NUCLEOTIDE SEQUENCE [LARGE SCALE GENOMIC DNA]</scope>
</reference>
<organism evidence="2 3">
    <name type="scientific">Lactuca virosa</name>
    <dbReference type="NCBI Taxonomy" id="75947"/>
    <lineage>
        <taxon>Eukaryota</taxon>
        <taxon>Viridiplantae</taxon>
        <taxon>Streptophyta</taxon>
        <taxon>Embryophyta</taxon>
        <taxon>Tracheophyta</taxon>
        <taxon>Spermatophyta</taxon>
        <taxon>Magnoliopsida</taxon>
        <taxon>eudicotyledons</taxon>
        <taxon>Gunneridae</taxon>
        <taxon>Pentapetalae</taxon>
        <taxon>asterids</taxon>
        <taxon>campanulids</taxon>
        <taxon>Asterales</taxon>
        <taxon>Asteraceae</taxon>
        <taxon>Cichorioideae</taxon>
        <taxon>Cichorieae</taxon>
        <taxon>Lactucinae</taxon>
        <taxon>Lactuca</taxon>
    </lineage>
</organism>
<accession>A0AAU9MU41</accession>
<gene>
    <name evidence="2" type="ORF">LVIROSA_LOCUS16843</name>
</gene>
<keyword evidence="1" id="KW-0812">Transmembrane</keyword>
<comment type="caution">
    <text evidence="2">The sequence shown here is derived from an EMBL/GenBank/DDBJ whole genome shotgun (WGS) entry which is preliminary data.</text>
</comment>
<evidence type="ECO:0000256" key="1">
    <source>
        <dbReference type="SAM" id="Phobius"/>
    </source>
</evidence>
<keyword evidence="3" id="KW-1185">Reference proteome</keyword>
<keyword evidence="1" id="KW-1133">Transmembrane helix</keyword>
<protein>
    <submittedName>
        <fullName evidence="2">Uncharacterized protein</fullName>
    </submittedName>
</protein>
<keyword evidence="1" id="KW-0472">Membrane</keyword>
<name>A0AAU9MU41_9ASTR</name>
<dbReference type="EMBL" id="CAKMRJ010003334">
    <property type="protein sequence ID" value="CAH1430027.1"/>
    <property type="molecule type" value="Genomic_DNA"/>
</dbReference>
<sequence length="117" mass="13293">MSTGKKRTTTGETAATMNRSRRLVGAMGIDQGSGRHLNRDLFFLSNGSCYCVYFLFHVSYSLTDKYAPLKMEECQETTNTKITKERRVSGQYMPSGREREPHQSIAVLDDYVEVLLN</sequence>
<feature type="transmembrane region" description="Helical" evidence="1">
    <location>
        <begin position="41"/>
        <end position="62"/>
    </location>
</feature>
<dbReference type="AlphaFoldDB" id="A0AAU9MU41"/>
<dbReference type="Proteomes" id="UP001157418">
    <property type="component" value="Unassembled WGS sequence"/>
</dbReference>
<proteinExistence type="predicted"/>
<evidence type="ECO:0000313" key="2">
    <source>
        <dbReference type="EMBL" id="CAH1430027.1"/>
    </source>
</evidence>